<evidence type="ECO:0000256" key="2">
    <source>
        <dbReference type="ARBA" id="ARBA00023015"/>
    </source>
</evidence>
<evidence type="ECO:0000313" key="6">
    <source>
        <dbReference type="EMBL" id="PXF30940.1"/>
    </source>
</evidence>
<dbReference type="PANTHER" id="PTHR30126">
    <property type="entry name" value="HTH-TYPE TRANSCRIPTIONAL REGULATOR"/>
    <property type="match status" value="1"/>
</dbReference>
<dbReference type="PROSITE" id="PS50931">
    <property type="entry name" value="HTH_LYSR"/>
    <property type="match status" value="1"/>
</dbReference>
<dbReference type="SUPFAM" id="SSF53850">
    <property type="entry name" value="Periplasmic binding protein-like II"/>
    <property type="match status" value="1"/>
</dbReference>
<accession>A0ABX5LW99</accession>
<dbReference type="RefSeq" id="WP_110187625.1">
    <property type="nucleotide sequence ID" value="NZ_CP177354.1"/>
</dbReference>
<dbReference type="InterPro" id="IPR036388">
    <property type="entry name" value="WH-like_DNA-bd_sf"/>
</dbReference>
<keyword evidence="3" id="KW-0238">DNA-binding</keyword>
<name>A0ABX5LW99_9GAMM</name>
<dbReference type="Gene3D" id="1.10.10.10">
    <property type="entry name" value="Winged helix-like DNA-binding domain superfamily/Winged helix DNA-binding domain"/>
    <property type="match status" value="1"/>
</dbReference>
<protein>
    <submittedName>
        <fullName evidence="6">LysR family transcriptional regulator</fullName>
    </submittedName>
</protein>
<sequence>MAFSTDNITLFLTVLECGSFSAAARKLGRVPSAVSMAIAQLEAELDLQLFNRSGREPVPTEAALALEPQARQLAALHQQMEAHALALHRGLETRLTLAIAPELLATRWSEPIPQLAAEFPALELEILAVPQEDAMQMLHRGSAHLAVVFERPTIEEREVFQEMGSEKLIIVAAPQHPLAQVSAEARHEHLLEHRQIMVAASRDAPYSDPRLVQSRQLWRTDNHLAALRLVQEGLGWALLPVSLVQPSIHSGELIEVVFTNMTNERLLWADVVWSTEKPLGLGAKRYVELIQKRQRGG</sequence>
<evidence type="ECO:0000256" key="4">
    <source>
        <dbReference type="ARBA" id="ARBA00023163"/>
    </source>
</evidence>
<dbReference type="SUPFAM" id="SSF46785">
    <property type="entry name" value="Winged helix' DNA-binding domain"/>
    <property type="match status" value="1"/>
</dbReference>
<dbReference type="EMBL" id="LAPT01000056">
    <property type="protein sequence ID" value="PXF30940.1"/>
    <property type="molecule type" value="Genomic_DNA"/>
</dbReference>
<evidence type="ECO:0000259" key="5">
    <source>
        <dbReference type="PROSITE" id="PS50931"/>
    </source>
</evidence>
<keyword evidence="2" id="KW-0805">Transcription regulation</keyword>
<evidence type="ECO:0000256" key="3">
    <source>
        <dbReference type="ARBA" id="ARBA00023125"/>
    </source>
</evidence>
<dbReference type="Pfam" id="PF03466">
    <property type="entry name" value="LysR_substrate"/>
    <property type="match status" value="1"/>
</dbReference>
<proteinExistence type="inferred from homology"/>
<dbReference type="Gene3D" id="3.40.190.290">
    <property type="match status" value="1"/>
</dbReference>
<comment type="similarity">
    <text evidence="1">Belongs to the LysR transcriptional regulatory family.</text>
</comment>
<dbReference type="Proteomes" id="UP000248090">
    <property type="component" value="Unassembled WGS sequence"/>
</dbReference>
<keyword evidence="7" id="KW-1185">Reference proteome</keyword>
<feature type="domain" description="HTH lysR-type" evidence="5">
    <location>
        <begin position="11"/>
        <end position="60"/>
    </location>
</feature>
<reference evidence="6 7" key="1">
    <citation type="submission" date="2015-03" db="EMBL/GenBank/DDBJ databases">
        <authorList>
            <person name="Krishnan R."/>
            <person name="Midha S."/>
            <person name="Patil P.B."/>
            <person name="Rameshkumar N."/>
        </authorList>
    </citation>
    <scope>NUCLEOTIDE SEQUENCE [LARGE SCALE GENOMIC DNA]</scope>
    <source>
        <strain evidence="6 7">L1E11</strain>
    </source>
</reference>
<comment type="caution">
    <text evidence="6">The sequence shown here is derived from an EMBL/GenBank/DDBJ whole genome shotgun (WGS) entry which is preliminary data.</text>
</comment>
<organism evidence="6 7">
    <name type="scientific">Pokkaliibacter plantistimulans</name>
    <dbReference type="NCBI Taxonomy" id="1635171"/>
    <lineage>
        <taxon>Bacteria</taxon>
        <taxon>Pseudomonadati</taxon>
        <taxon>Pseudomonadota</taxon>
        <taxon>Gammaproteobacteria</taxon>
        <taxon>Oceanospirillales</taxon>
        <taxon>Balneatrichaceae</taxon>
        <taxon>Pokkaliibacter</taxon>
    </lineage>
</organism>
<dbReference type="PANTHER" id="PTHR30126:SF91">
    <property type="entry name" value="LYSR FAMILY TRANSCRIPTIONAL REGULATOR"/>
    <property type="match status" value="1"/>
</dbReference>
<evidence type="ECO:0000256" key="1">
    <source>
        <dbReference type="ARBA" id="ARBA00009437"/>
    </source>
</evidence>
<dbReference type="Pfam" id="PF00126">
    <property type="entry name" value="HTH_1"/>
    <property type="match status" value="1"/>
</dbReference>
<dbReference type="InterPro" id="IPR005119">
    <property type="entry name" value="LysR_subst-bd"/>
</dbReference>
<gene>
    <name evidence="6" type="ORF">WH50_12520</name>
</gene>
<keyword evidence="4" id="KW-0804">Transcription</keyword>
<dbReference type="InterPro" id="IPR000847">
    <property type="entry name" value="LysR_HTH_N"/>
</dbReference>
<dbReference type="CDD" id="cd05466">
    <property type="entry name" value="PBP2_LTTR_substrate"/>
    <property type="match status" value="1"/>
</dbReference>
<evidence type="ECO:0000313" key="7">
    <source>
        <dbReference type="Proteomes" id="UP000248090"/>
    </source>
</evidence>
<dbReference type="InterPro" id="IPR036390">
    <property type="entry name" value="WH_DNA-bd_sf"/>
</dbReference>